<dbReference type="InterPro" id="IPR050712">
    <property type="entry name" value="NAD(P)H-dep_reductase"/>
</dbReference>
<dbReference type="RefSeq" id="WP_093949692.1">
    <property type="nucleotide sequence ID" value="NZ_NMUL01000023.1"/>
</dbReference>
<dbReference type="InterPro" id="IPR032710">
    <property type="entry name" value="NTF2-like_dom_sf"/>
</dbReference>
<dbReference type="InterPro" id="IPR029039">
    <property type="entry name" value="Flavoprotein-like_sf"/>
</dbReference>
<dbReference type="SUPFAM" id="SSF54427">
    <property type="entry name" value="NTF2-like"/>
    <property type="match status" value="1"/>
</dbReference>
<organism evidence="3 4">
    <name type="scientific">Amycolatopsis vastitatis</name>
    <dbReference type="NCBI Taxonomy" id="1905142"/>
    <lineage>
        <taxon>Bacteria</taxon>
        <taxon>Bacillati</taxon>
        <taxon>Actinomycetota</taxon>
        <taxon>Actinomycetes</taxon>
        <taxon>Pseudonocardiales</taxon>
        <taxon>Pseudonocardiaceae</taxon>
        <taxon>Amycolatopsis</taxon>
    </lineage>
</organism>
<dbReference type="GO" id="GO:0010181">
    <property type="term" value="F:FMN binding"/>
    <property type="evidence" value="ECO:0007669"/>
    <property type="project" value="TreeGrafter"/>
</dbReference>
<dbReference type="GO" id="GO:0005829">
    <property type="term" value="C:cytosol"/>
    <property type="evidence" value="ECO:0007669"/>
    <property type="project" value="TreeGrafter"/>
</dbReference>
<dbReference type="Proteomes" id="UP000215199">
    <property type="component" value="Unassembled WGS sequence"/>
</dbReference>
<sequence>MVKIGIVIGSTRPGRKGDQVARWVHERAARRSDAEFEVIDLRDHPLPHLEEPPGFSGRYQDERTRALAAVVASCDGFVVVTPEYNHSVPGVLKNAMDHVYVEWNTKAAGFVSYGGVGGARSVEQLRLVCGALQLADVAPQVTLPLATEFENREVFKPGDHQLAALDMLLDHVVAWSTALAPLRTRADEEAAIRGRLDEIIAGLRAKDFEALRRVYAPDVVSFDVEPPLQHVGVEAKLKNWAKAFTFFEKVDYELRDLTVTMSGDLAVGHGFGRVSGTLPNGDAVNGMWVRATFVFRKTGGEWLIAHDQASVPFDVATGRGVADLEP</sequence>
<proteinExistence type="predicted"/>
<dbReference type="AlphaFoldDB" id="A0A229T1Z4"/>
<gene>
    <name evidence="3" type="ORF">CF165_23410</name>
</gene>
<feature type="domain" description="SnoaL-like" evidence="2">
    <location>
        <begin position="195"/>
        <end position="313"/>
    </location>
</feature>
<dbReference type="PANTHER" id="PTHR30543">
    <property type="entry name" value="CHROMATE REDUCTASE"/>
    <property type="match status" value="1"/>
</dbReference>
<dbReference type="PANTHER" id="PTHR30543:SF21">
    <property type="entry name" value="NAD(P)H-DEPENDENT FMN REDUCTASE LOT6"/>
    <property type="match status" value="1"/>
</dbReference>
<dbReference type="Gene3D" id="3.10.450.50">
    <property type="match status" value="1"/>
</dbReference>
<dbReference type="SUPFAM" id="SSF52218">
    <property type="entry name" value="Flavoproteins"/>
    <property type="match status" value="1"/>
</dbReference>
<dbReference type="InterPro" id="IPR037401">
    <property type="entry name" value="SnoaL-like"/>
</dbReference>
<dbReference type="Pfam" id="PF13474">
    <property type="entry name" value="SnoaL_3"/>
    <property type="match status" value="1"/>
</dbReference>
<evidence type="ECO:0000313" key="3">
    <source>
        <dbReference type="EMBL" id="OXM65287.1"/>
    </source>
</evidence>
<dbReference type="Pfam" id="PF03358">
    <property type="entry name" value="FMN_red"/>
    <property type="match status" value="1"/>
</dbReference>
<feature type="domain" description="NADPH-dependent FMN reductase-like" evidence="1">
    <location>
        <begin position="2"/>
        <end position="146"/>
    </location>
</feature>
<evidence type="ECO:0000259" key="1">
    <source>
        <dbReference type="Pfam" id="PF03358"/>
    </source>
</evidence>
<dbReference type="InterPro" id="IPR005025">
    <property type="entry name" value="FMN_Rdtase-like_dom"/>
</dbReference>
<accession>A0A229T1Z4</accession>
<comment type="caution">
    <text evidence="3">The sequence shown here is derived from an EMBL/GenBank/DDBJ whole genome shotgun (WGS) entry which is preliminary data.</text>
</comment>
<evidence type="ECO:0000259" key="2">
    <source>
        <dbReference type="Pfam" id="PF13474"/>
    </source>
</evidence>
<evidence type="ECO:0000313" key="4">
    <source>
        <dbReference type="Proteomes" id="UP000215199"/>
    </source>
</evidence>
<keyword evidence="4" id="KW-1185">Reference proteome</keyword>
<dbReference type="EMBL" id="NMUL01000023">
    <property type="protein sequence ID" value="OXM65287.1"/>
    <property type="molecule type" value="Genomic_DNA"/>
</dbReference>
<protein>
    <submittedName>
        <fullName evidence="3">DUF4440 domain-containing protein</fullName>
    </submittedName>
</protein>
<reference evidence="4" key="1">
    <citation type="submission" date="2017-07" db="EMBL/GenBank/DDBJ databases">
        <title>Comparative genome mining reveals phylogenetic distribution patterns of secondary metabolites in Amycolatopsis.</title>
        <authorList>
            <person name="Adamek M."/>
            <person name="Alanjary M."/>
            <person name="Sales-Ortells H."/>
            <person name="Goodfellow M."/>
            <person name="Bull A.T."/>
            <person name="Kalinowski J."/>
            <person name="Ziemert N."/>
        </authorList>
    </citation>
    <scope>NUCLEOTIDE SEQUENCE [LARGE SCALE GENOMIC DNA]</scope>
    <source>
        <strain evidence="4">H5</strain>
    </source>
</reference>
<name>A0A229T1Z4_9PSEU</name>
<dbReference type="Gene3D" id="3.40.50.360">
    <property type="match status" value="1"/>
</dbReference>
<dbReference type="OrthoDB" id="9812295at2"/>
<dbReference type="GO" id="GO:0016491">
    <property type="term" value="F:oxidoreductase activity"/>
    <property type="evidence" value="ECO:0007669"/>
    <property type="project" value="InterPro"/>
</dbReference>